<dbReference type="RefSeq" id="WP_007288929.1">
    <property type="nucleotide sequence ID" value="NZ_AAWL01000005.1"/>
</dbReference>
<dbReference type="Pfam" id="PF04472">
    <property type="entry name" value="SepF"/>
    <property type="match status" value="1"/>
</dbReference>
<dbReference type="PANTHER" id="PTHR35798">
    <property type="entry name" value="CELL DIVISION PROTEIN SEPF"/>
    <property type="match status" value="1"/>
</dbReference>
<dbReference type="eggNOG" id="COG1799">
    <property type="taxonomic scope" value="Bacteria"/>
</dbReference>
<keyword evidence="3" id="KW-0131">Cell cycle</keyword>
<dbReference type="AlphaFoldDB" id="A1HPG7"/>
<reference evidence="5 6" key="2">
    <citation type="submission" date="2007-01" db="EMBL/GenBank/DDBJ databases">
        <title>Sequencing of the draft genome and assembly of Thermosinus carboxydivorans Nor1.</title>
        <authorList>
            <consortium name="US DOE Joint Genome Institute (JGI-PGF)"/>
            <person name="Copeland A."/>
            <person name="Lucas S."/>
            <person name="Lapidus A."/>
            <person name="Barry K."/>
            <person name="Glavina del Rio T."/>
            <person name="Dalin E."/>
            <person name="Tice H."/>
            <person name="Bruce D."/>
            <person name="Pitluck S."/>
            <person name="Richardson P."/>
        </authorList>
    </citation>
    <scope>NUCLEOTIDE SEQUENCE [LARGE SCALE GENOMIC DNA]</scope>
    <source>
        <strain evidence="5 6">Nor1</strain>
    </source>
</reference>
<protein>
    <recommendedName>
        <fullName evidence="7">Cell division protein SepF</fullName>
    </recommendedName>
</protein>
<comment type="function">
    <text evidence="4">Cell division protein that is part of the divisome complex and is recruited early to the Z-ring. Probably stimulates Z-ring formation, perhaps through the cross-linking of FtsZ protofilaments. Its function overlaps with FtsA.</text>
</comment>
<evidence type="ECO:0008006" key="7">
    <source>
        <dbReference type="Google" id="ProtNLM"/>
    </source>
</evidence>
<sequence length="136" mass="15493">MAQGLIERLTNFLMPVEEVPQDAPTSAAERRAHLRLHKLANLKIIAASPQTFDDIRFYADYLQANYAVIINMEKVDAKVRQRITDFLNGVAYVTGSSAERVSDEIILYVPPFVEVVKELYAYTIPTYVKRPFEGKQ</sequence>
<dbReference type="InterPro" id="IPR007561">
    <property type="entry name" value="Cell_div_SepF/SepF-rel"/>
</dbReference>
<dbReference type="Gene3D" id="3.30.110.150">
    <property type="entry name" value="SepF-like protein"/>
    <property type="match status" value="1"/>
</dbReference>
<name>A1HPG7_9FIRM</name>
<proteinExistence type="predicted"/>
<keyword evidence="1" id="KW-0132">Cell division</keyword>
<gene>
    <name evidence="5" type="ORF">TcarDRAFT_1822</name>
</gene>
<evidence type="ECO:0000313" key="5">
    <source>
        <dbReference type="EMBL" id="EAX47944.1"/>
    </source>
</evidence>
<keyword evidence="6" id="KW-1185">Reference proteome</keyword>
<comment type="caution">
    <text evidence="5">The sequence shown here is derived from an EMBL/GenBank/DDBJ whole genome shotgun (WGS) entry which is preliminary data.</text>
</comment>
<dbReference type="InterPro" id="IPR023052">
    <property type="entry name" value="Cell_div_SepF"/>
</dbReference>
<dbReference type="InterPro" id="IPR038594">
    <property type="entry name" value="SepF-like_sf"/>
</dbReference>
<organism evidence="5 6">
    <name type="scientific">Thermosinus carboxydivorans Nor1</name>
    <dbReference type="NCBI Taxonomy" id="401526"/>
    <lineage>
        <taxon>Bacteria</taxon>
        <taxon>Bacillati</taxon>
        <taxon>Bacillota</taxon>
        <taxon>Negativicutes</taxon>
        <taxon>Selenomonadales</taxon>
        <taxon>Sporomusaceae</taxon>
        <taxon>Thermosinus</taxon>
    </lineage>
</organism>
<reference evidence="5 6" key="1">
    <citation type="submission" date="2007-01" db="EMBL/GenBank/DDBJ databases">
        <title>Annotation of the draft genome assembly of Thermosinus carboxydivorans Nor1.</title>
        <authorList>
            <consortium name="US DOE Joint Genome Institute (JGI-ORNL)"/>
            <person name="Larimer F."/>
            <person name="Land M."/>
            <person name="Hauser L."/>
        </authorList>
    </citation>
    <scope>NUCLEOTIDE SEQUENCE [LARGE SCALE GENOMIC DNA]</scope>
    <source>
        <strain evidence="5 6">Nor1</strain>
    </source>
</reference>
<dbReference type="Proteomes" id="UP000005139">
    <property type="component" value="Unassembled WGS sequence"/>
</dbReference>
<accession>A1HPG7</accession>
<evidence type="ECO:0000256" key="1">
    <source>
        <dbReference type="ARBA" id="ARBA00022618"/>
    </source>
</evidence>
<evidence type="ECO:0000256" key="4">
    <source>
        <dbReference type="ARBA" id="ARBA00044936"/>
    </source>
</evidence>
<dbReference type="EMBL" id="AAWL01000005">
    <property type="protein sequence ID" value="EAX47944.1"/>
    <property type="molecule type" value="Genomic_DNA"/>
</dbReference>
<dbReference type="GO" id="GO:0000917">
    <property type="term" value="P:division septum assembly"/>
    <property type="evidence" value="ECO:0007669"/>
    <property type="project" value="UniProtKB-KW"/>
</dbReference>
<evidence type="ECO:0000256" key="3">
    <source>
        <dbReference type="ARBA" id="ARBA00023306"/>
    </source>
</evidence>
<evidence type="ECO:0000256" key="2">
    <source>
        <dbReference type="ARBA" id="ARBA00023210"/>
    </source>
</evidence>
<keyword evidence="2" id="KW-0717">Septation</keyword>
<dbReference type="PANTHER" id="PTHR35798:SF1">
    <property type="entry name" value="CELL DIVISION PROTEIN SEPF"/>
    <property type="match status" value="1"/>
</dbReference>
<evidence type="ECO:0000313" key="6">
    <source>
        <dbReference type="Proteomes" id="UP000005139"/>
    </source>
</evidence>